<dbReference type="EMBL" id="CP012029">
    <property type="protein sequence ID" value="ALO25972.1"/>
    <property type="molecule type" value="Genomic_DNA"/>
</dbReference>
<evidence type="ECO:0000313" key="2">
    <source>
        <dbReference type="Proteomes" id="UP000058857"/>
    </source>
</evidence>
<accession>A0A0S2IQM5</accession>
<reference evidence="1 2" key="1">
    <citation type="journal article" date="2015" name="PLoS Negl. Trop. Dis.">
        <title>Distribution of Plasmids in Distinct Leptospira Pathogenic Species.</title>
        <authorList>
            <person name="Wang Y."/>
            <person name="Zhuang X."/>
            <person name="Zhong Y."/>
            <person name="Zhang C."/>
            <person name="Zhang Y."/>
            <person name="Zeng L."/>
            <person name="Zhu Y."/>
            <person name="He P."/>
            <person name="Dong K."/>
            <person name="Pal U."/>
            <person name="Guo X."/>
            <person name="Qin J."/>
        </authorList>
    </citation>
    <scope>NUCLEOTIDE SEQUENCE [LARGE SCALE GENOMIC DNA]</scope>
    <source>
        <strain evidence="1 2">56604</strain>
    </source>
</reference>
<dbReference type="AntiFam" id="ANF00051">
    <property type="entry name" value="Translation of DNA tandem repeat"/>
</dbReference>
<proteinExistence type="predicted"/>
<evidence type="ECO:0000313" key="1">
    <source>
        <dbReference type="EMBL" id="ALO25972.1"/>
    </source>
</evidence>
<gene>
    <name evidence="1" type="ORF">LBBP_01685</name>
</gene>
<protein>
    <submittedName>
        <fullName evidence="1">Uncharacterized protein</fullName>
    </submittedName>
</protein>
<sequence>MIEFRRDESDSLKISALCLYNTIEMVTPNSKTQSSSKFYQFNILEMWEPTQFPGLTVELRNVRTHTFREFFLILFSIL</sequence>
<dbReference type="AlphaFoldDB" id="A0A0S2IQM5"/>
<organism evidence="1">
    <name type="scientific">Leptospira borgpetersenii serovar Ballum</name>
    <dbReference type="NCBI Taxonomy" id="280505"/>
    <lineage>
        <taxon>Bacteria</taxon>
        <taxon>Pseudomonadati</taxon>
        <taxon>Spirochaetota</taxon>
        <taxon>Spirochaetia</taxon>
        <taxon>Leptospirales</taxon>
        <taxon>Leptospiraceae</taxon>
        <taxon>Leptospira</taxon>
    </lineage>
</organism>
<name>A0A0S2IQM5_LEPBO</name>
<dbReference type="Proteomes" id="UP000058857">
    <property type="component" value="Chromosome 1"/>
</dbReference>